<evidence type="ECO:0000313" key="2">
    <source>
        <dbReference type="EMBL" id="PKI76206.1"/>
    </source>
</evidence>
<dbReference type="EMBL" id="PGOL01000128">
    <property type="protein sequence ID" value="PKI76206.1"/>
    <property type="molecule type" value="Genomic_DNA"/>
</dbReference>
<accession>A0A2I0L7W4</accession>
<dbReference type="STRING" id="22663.A0A2I0L7W4"/>
<dbReference type="InterPro" id="IPR036397">
    <property type="entry name" value="RNaseH_sf"/>
</dbReference>
<comment type="caution">
    <text evidence="2">The sequence shown here is derived from an EMBL/GenBank/DDBJ whole genome shotgun (WGS) entry which is preliminary data.</text>
</comment>
<dbReference type="InterPro" id="IPR012337">
    <property type="entry name" value="RNaseH-like_sf"/>
</dbReference>
<dbReference type="AlphaFoldDB" id="A0A2I0L7W4"/>
<proteinExistence type="predicted"/>
<dbReference type="PANTHER" id="PTHR35046">
    <property type="entry name" value="ZINC KNUCKLE (CCHC-TYPE) FAMILY PROTEIN"/>
    <property type="match status" value="1"/>
</dbReference>
<evidence type="ECO:0000313" key="3">
    <source>
        <dbReference type="Proteomes" id="UP000233551"/>
    </source>
</evidence>
<gene>
    <name evidence="2" type="ORF">CRG98_003433</name>
</gene>
<dbReference type="Pfam" id="PF03732">
    <property type="entry name" value="Retrotrans_gag"/>
    <property type="match status" value="1"/>
</dbReference>
<dbReference type="PANTHER" id="PTHR35046:SF18">
    <property type="entry name" value="RNA-DIRECTED DNA POLYMERASE"/>
    <property type="match status" value="1"/>
</dbReference>
<sequence>MSWRRFEKGLLVRFGSSEYEDTNEAMNKIRQKGAFREYLGEFERLMNTLRHWHPSALLDAFMTGTATEGAGAQVVQPPPRTNLGSMRQLTWEEMQRRREQNLCFNCDEKFVPGHRCSGIKVMGVEFKVTLYALPIIGVEVILGVSWLQQLGPTLTDYKEMTMEFGTEGKRHILRGVVPEGTRVMEARSVEQEVTLGAQLFMAVEARVNTVAEGRARKRIAEVFIRGIVRLHGIPESVVTDRDRIFMSSFWWELFKLHGTKLKMSPAYHPQIDG</sequence>
<feature type="domain" description="Retrotransposon gag" evidence="1">
    <location>
        <begin position="2"/>
        <end position="64"/>
    </location>
</feature>
<dbReference type="GO" id="GO:0003676">
    <property type="term" value="F:nucleic acid binding"/>
    <property type="evidence" value="ECO:0007669"/>
    <property type="project" value="InterPro"/>
</dbReference>
<evidence type="ECO:0000259" key="1">
    <source>
        <dbReference type="Pfam" id="PF03732"/>
    </source>
</evidence>
<reference evidence="2 3" key="1">
    <citation type="submission" date="2017-11" db="EMBL/GenBank/DDBJ databases">
        <title>De-novo sequencing of pomegranate (Punica granatum L.) genome.</title>
        <authorList>
            <person name="Akparov Z."/>
            <person name="Amiraslanov A."/>
            <person name="Hajiyeva S."/>
            <person name="Abbasov M."/>
            <person name="Kaur K."/>
            <person name="Hamwieh A."/>
            <person name="Solovyev V."/>
            <person name="Salamov A."/>
            <person name="Braich B."/>
            <person name="Kosarev P."/>
            <person name="Mahmoud A."/>
            <person name="Hajiyev E."/>
            <person name="Babayeva S."/>
            <person name="Izzatullayeva V."/>
            <person name="Mammadov A."/>
            <person name="Mammadov A."/>
            <person name="Sharifova S."/>
            <person name="Ojaghi J."/>
            <person name="Eynullazada K."/>
            <person name="Bayramov B."/>
            <person name="Abdulazimova A."/>
            <person name="Shahmuradov I."/>
        </authorList>
    </citation>
    <scope>NUCLEOTIDE SEQUENCE [LARGE SCALE GENOMIC DNA]</scope>
    <source>
        <strain evidence="3">cv. AG2017</strain>
        <tissue evidence="2">Leaf</tissue>
    </source>
</reference>
<dbReference type="Proteomes" id="UP000233551">
    <property type="component" value="Unassembled WGS sequence"/>
</dbReference>
<dbReference type="InterPro" id="IPR005162">
    <property type="entry name" value="Retrotrans_gag_dom"/>
</dbReference>
<dbReference type="Gene3D" id="3.30.420.10">
    <property type="entry name" value="Ribonuclease H-like superfamily/Ribonuclease H"/>
    <property type="match status" value="1"/>
</dbReference>
<dbReference type="SUPFAM" id="SSF53098">
    <property type="entry name" value="Ribonuclease H-like"/>
    <property type="match status" value="1"/>
</dbReference>
<organism evidence="2 3">
    <name type="scientific">Punica granatum</name>
    <name type="common">Pomegranate</name>
    <dbReference type="NCBI Taxonomy" id="22663"/>
    <lineage>
        <taxon>Eukaryota</taxon>
        <taxon>Viridiplantae</taxon>
        <taxon>Streptophyta</taxon>
        <taxon>Embryophyta</taxon>
        <taxon>Tracheophyta</taxon>
        <taxon>Spermatophyta</taxon>
        <taxon>Magnoliopsida</taxon>
        <taxon>eudicotyledons</taxon>
        <taxon>Gunneridae</taxon>
        <taxon>Pentapetalae</taxon>
        <taxon>rosids</taxon>
        <taxon>malvids</taxon>
        <taxon>Myrtales</taxon>
        <taxon>Lythraceae</taxon>
        <taxon>Punica</taxon>
    </lineage>
</organism>
<protein>
    <recommendedName>
        <fullName evidence="1">Retrotransposon gag domain-containing protein</fullName>
    </recommendedName>
</protein>
<keyword evidence="3" id="KW-1185">Reference proteome</keyword>
<name>A0A2I0L7W4_PUNGR</name>